<keyword evidence="13 14" id="KW-0464">Manganese</keyword>
<comment type="cofactor">
    <cofactor evidence="14 15">
        <name>Mn(2+)</name>
        <dbReference type="ChEBI" id="CHEBI:29035"/>
    </cofactor>
    <cofactor evidence="14 15">
        <name>Mg(2+)</name>
        <dbReference type="ChEBI" id="CHEBI:18420"/>
    </cofactor>
    <text evidence="14 15">Manganese or magnesium. Binds 1 divalent metal ion per monomer in the absence of substrate. May bind a second metal ion after substrate binding.</text>
</comment>
<evidence type="ECO:0000256" key="11">
    <source>
        <dbReference type="ARBA" id="ARBA00022759"/>
    </source>
</evidence>
<evidence type="ECO:0000256" key="3">
    <source>
        <dbReference type="ARBA" id="ARBA00004065"/>
    </source>
</evidence>
<keyword evidence="12 14" id="KW-0378">Hydrolase</keyword>
<evidence type="ECO:0000256" key="16">
    <source>
        <dbReference type="RuleBase" id="RU003515"/>
    </source>
</evidence>
<dbReference type="PANTHER" id="PTHR10954">
    <property type="entry name" value="RIBONUCLEASE H2 SUBUNIT A"/>
    <property type="match status" value="1"/>
</dbReference>
<evidence type="ECO:0000256" key="5">
    <source>
        <dbReference type="ARBA" id="ARBA00007383"/>
    </source>
</evidence>
<sequence>MSAKYKYIIGIDEVGRGALAGPVVVVALALPIKKKFKIKPKDSKKLTPKQREAWFNYVKKSILSYGIVSVPPKTIDKINISQAANLAAANAFGSLIKKFKIKNCRVYLDGGLYINKSKLQFKNIKIKTVIKGDEKIKAISLASIVAKVRRDKLMKRLHKKYPRYDFIHNVGYGTKKHIKAIKKYGYSAIHRRSFCKNFLN</sequence>
<evidence type="ECO:0000256" key="8">
    <source>
        <dbReference type="ARBA" id="ARBA00022490"/>
    </source>
</evidence>
<name>A0A0G0UNR8_9BACT</name>
<dbReference type="GO" id="GO:0006298">
    <property type="term" value="P:mismatch repair"/>
    <property type="evidence" value="ECO:0007669"/>
    <property type="project" value="TreeGrafter"/>
</dbReference>
<dbReference type="PANTHER" id="PTHR10954:SF18">
    <property type="entry name" value="RIBONUCLEASE HII"/>
    <property type="match status" value="1"/>
</dbReference>
<keyword evidence="8 14" id="KW-0963">Cytoplasm</keyword>
<dbReference type="PATRIC" id="fig|1619006.3.peg.20"/>
<dbReference type="InterPro" id="IPR012337">
    <property type="entry name" value="RNaseH-like_sf"/>
</dbReference>
<dbReference type="GO" id="GO:0003723">
    <property type="term" value="F:RNA binding"/>
    <property type="evidence" value="ECO:0007669"/>
    <property type="project" value="UniProtKB-UniRule"/>
</dbReference>
<comment type="subcellular location">
    <subcellularLocation>
        <location evidence="4 14">Cytoplasm</location>
    </subcellularLocation>
</comment>
<dbReference type="EMBL" id="LCAK01000001">
    <property type="protein sequence ID" value="KKR89116.1"/>
    <property type="molecule type" value="Genomic_DNA"/>
</dbReference>
<feature type="domain" description="RNase H type-2" evidence="17">
    <location>
        <begin position="6"/>
        <end position="200"/>
    </location>
</feature>
<comment type="catalytic activity">
    <reaction evidence="1 14 15 16">
        <text>Endonucleolytic cleavage to 5'-phosphomonoester.</text>
        <dbReference type="EC" id="3.1.26.4"/>
    </reaction>
</comment>
<evidence type="ECO:0000256" key="14">
    <source>
        <dbReference type="HAMAP-Rule" id="MF_00052"/>
    </source>
</evidence>
<dbReference type="InterPro" id="IPR001352">
    <property type="entry name" value="RNase_HII/HIII"/>
</dbReference>
<dbReference type="SUPFAM" id="SSF53098">
    <property type="entry name" value="Ribonuclease H-like"/>
    <property type="match status" value="1"/>
</dbReference>
<evidence type="ECO:0000256" key="10">
    <source>
        <dbReference type="ARBA" id="ARBA00022723"/>
    </source>
</evidence>
<dbReference type="InterPro" id="IPR022898">
    <property type="entry name" value="RNase_HII"/>
</dbReference>
<keyword evidence="11 14" id="KW-0255">Endonuclease</keyword>
<evidence type="ECO:0000256" key="4">
    <source>
        <dbReference type="ARBA" id="ARBA00004496"/>
    </source>
</evidence>
<evidence type="ECO:0000256" key="6">
    <source>
        <dbReference type="ARBA" id="ARBA00012180"/>
    </source>
</evidence>
<dbReference type="GO" id="GO:0032299">
    <property type="term" value="C:ribonuclease H2 complex"/>
    <property type="evidence" value="ECO:0007669"/>
    <property type="project" value="TreeGrafter"/>
</dbReference>
<feature type="binding site" evidence="14 15">
    <location>
        <position position="13"/>
    </location>
    <ligand>
        <name>a divalent metal cation</name>
        <dbReference type="ChEBI" id="CHEBI:60240"/>
    </ligand>
</feature>
<dbReference type="Pfam" id="PF01351">
    <property type="entry name" value="RNase_HII"/>
    <property type="match status" value="1"/>
</dbReference>
<comment type="cofactor">
    <cofactor evidence="2">
        <name>Mg(2+)</name>
        <dbReference type="ChEBI" id="CHEBI:18420"/>
    </cofactor>
</comment>
<comment type="similarity">
    <text evidence="5 14 16">Belongs to the RNase HII family.</text>
</comment>
<reference evidence="18 19" key="1">
    <citation type="journal article" date="2015" name="Nature">
        <title>rRNA introns, odd ribosomes, and small enigmatic genomes across a large radiation of phyla.</title>
        <authorList>
            <person name="Brown C.T."/>
            <person name="Hug L.A."/>
            <person name="Thomas B.C."/>
            <person name="Sharon I."/>
            <person name="Castelle C.J."/>
            <person name="Singh A."/>
            <person name="Wilkins M.J."/>
            <person name="Williams K.H."/>
            <person name="Banfield J.F."/>
        </authorList>
    </citation>
    <scope>NUCLEOTIDE SEQUENCE [LARGE SCALE GENOMIC DNA]</scope>
</reference>
<dbReference type="GO" id="GO:0005737">
    <property type="term" value="C:cytoplasm"/>
    <property type="evidence" value="ECO:0007669"/>
    <property type="project" value="UniProtKB-SubCell"/>
</dbReference>
<evidence type="ECO:0000256" key="1">
    <source>
        <dbReference type="ARBA" id="ARBA00000077"/>
    </source>
</evidence>
<accession>A0A0G0UNR8</accession>
<evidence type="ECO:0000256" key="9">
    <source>
        <dbReference type="ARBA" id="ARBA00022722"/>
    </source>
</evidence>
<comment type="function">
    <text evidence="3 14 16">Endonuclease that specifically degrades the RNA of RNA-DNA hybrids.</text>
</comment>
<evidence type="ECO:0000256" key="13">
    <source>
        <dbReference type="ARBA" id="ARBA00023211"/>
    </source>
</evidence>
<evidence type="ECO:0000313" key="19">
    <source>
        <dbReference type="Proteomes" id="UP000033918"/>
    </source>
</evidence>
<dbReference type="AlphaFoldDB" id="A0A0G0UNR8"/>
<evidence type="ECO:0000256" key="15">
    <source>
        <dbReference type="PROSITE-ProRule" id="PRU01319"/>
    </source>
</evidence>
<evidence type="ECO:0000313" key="18">
    <source>
        <dbReference type="EMBL" id="KKR89116.1"/>
    </source>
</evidence>
<evidence type="ECO:0000256" key="12">
    <source>
        <dbReference type="ARBA" id="ARBA00022801"/>
    </source>
</evidence>
<dbReference type="GO" id="GO:0030145">
    <property type="term" value="F:manganese ion binding"/>
    <property type="evidence" value="ECO:0007669"/>
    <property type="project" value="UniProtKB-UniRule"/>
</dbReference>
<keyword evidence="9 14" id="KW-0540">Nuclease</keyword>
<evidence type="ECO:0000256" key="2">
    <source>
        <dbReference type="ARBA" id="ARBA00001946"/>
    </source>
</evidence>
<dbReference type="Proteomes" id="UP000033918">
    <property type="component" value="Unassembled WGS sequence"/>
</dbReference>
<dbReference type="HAMAP" id="MF_00052_B">
    <property type="entry name" value="RNase_HII_B"/>
    <property type="match status" value="1"/>
</dbReference>
<dbReference type="InterPro" id="IPR024567">
    <property type="entry name" value="RNase_HII/HIII_dom"/>
</dbReference>
<organism evidence="18 19">
    <name type="scientific">Candidatus Wolfebacteria bacterium GW2011_GWB1_41_12</name>
    <dbReference type="NCBI Taxonomy" id="1619006"/>
    <lineage>
        <taxon>Bacteria</taxon>
        <taxon>Candidatus Wolfeibacteriota</taxon>
    </lineage>
</organism>
<dbReference type="CDD" id="cd07182">
    <property type="entry name" value="RNase_HII_bacteria_HII_like"/>
    <property type="match status" value="1"/>
</dbReference>
<feature type="binding site" evidence="14 15">
    <location>
        <position position="12"/>
    </location>
    <ligand>
        <name>a divalent metal cation</name>
        <dbReference type="ChEBI" id="CHEBI:60240"/>
    </ligand>
</feature>
<dbReference type="InterPro" id="IPR036397">
    <property type="entry name" value="RNaseH_sf"/>
</dbReference>
<dbReference type="GO" id="GO:0043137">
    <property type="term" value="P:DNA replication, removal of RNA primer"/>
    <property type="evidence" value="ECO:0007669"/>
    <property type="project" value="TreeGrafter"/>
</dbReference>
<protein>
    <recommendedName>
        <fullName evidence="7 14">Ribonuclease HII</fullName>
        <shortName evidence="14">RNase HII</shortName>
        <ecNumber evidence="6 14">3.1.26.4</ecNumber>
    </recommendedName>
</protein>
<feature type="binding site" evidence="14 15">
    <location>
        <position position="109"/>
    </location>
    <ligand>
        <name>a divalent metal cation</name>
        <dbReference type="ChEBI" id="CHEBI:60240"/>
    </ligand>
</feature>
<evidence type="ECO:0000259" key="17">
    <source>
        <dbReference type="PROSITE" id="PS51975"/>
    </source>
</evidence>
<dbReference type="EC" id="3.1.26.4" evidence="6 14"/>
<dbReference type="Gene3D" id="3.30.420.10">
    <property type="entry name" value="Ribonuclease H-like superfamily/Ribonuclease H"/>
    <property type="match status" value="1"/>
</dbReference>
<dbReference type="GO" id="GO:0004523">
    <property type="term" value="F:RNA-DNA hybrid ribonuclease activity"/>
    <property type="evidence" value="ECO:0007669"/>
    <property type="project" value="UniProtKB-UniRule"/>
</dbReference>
<dbReference type="PROSITE" id="PS51975">
    <property type="entry name" value="RNASE_H_2"/>
    <property type="match status" value="1"/>
</dbReference>
<dbReference type="NCBIfam" id="NF000595">
    <property type="entry name" value="PRK00015.1-3"/>
    <property type="match status" value="1"/>
</dbReference>
<evidence type="ECO:0000256" key="7">
    <source>
        <dbReference type="ARBA" id="ARBA00019179"/>
    </source>
</evidence>
<proteinExistence type="inferred from homology"/>
<comment type="caution">
    <text evidence="18">The sequence shown here is derived from an EMBL/GenBank/DDBJ whole genome shotgun (WGS) entry which is preliminary data.</text>
</comment>
<gene>
    <name evidence="14" type="primary">rnhB</name>
    <name evidence="18" type="ORF">UU38_C0001G0018</name>
</gene>
<keyword evidence="10 14" id="KW-0479">Metal-binding</keyword>